<dbReference type="EMBL" id="JASJQH010000523">
    <property type="protein sequence ID" value="KAK9763966.1"/>
    <property type="molecule type" value="Genomic_DNA"/>
</dbReference>
<dbReference type="SUPFAM" id="SSF48576">
    <property type="entry name" value="Terpenoid synthases"/>
    <property type="match status" value="1"/>
</dbReference>
<keyword evidence="9" id="KW-1185">Reference proteome</keyword>
<dbReference type="InterPro" id="IPR000092">
    <property type="entry name" value="Polyprenyl_synt"/>
</dbReference>
<evidence type="ECO:0000256" key="1">
    <source>
        <dbReference type="ARBA" id="ARBA00001946"/>
    </source>
</evidence>
<evidence type="ECO:0000256" key="4">
    <source>
        <dbReference type="ARBA" id="ARBA00022723"/>
    </source>
</evidence>
<dbReference type="PROSITE" id="PS00444">
    <property type="entry name" value="POLYPRENYL_SYNTHASE_2"/>
    <property type="match status" value="1"/>
</dbReference>
<dbReference type="GO" id="GO:0052381">
    <property type="term" value="F:tRNA dimethylallyltransferase activity"/>
    <property type="evidence" value="ECO:0007669"/>
    <property type="project" value="UniProtKB-EC"/>
</dbReference>
<evidence type="ECO:0000256" key="5">
    <source>
        <dbReference type="ARBA" id="ARBA00022842"/>
    </source>
</evidence>
<name>A0ABR2WR38_9FUNG</name>
<comment type="similarity">
    <text evidence="2 7">Belongs to the FPP/GGPP synthase family.</text>
</comment>
<evidence type="ECO:0000256" key="2">
    <source>
        <dbReference type="ARBA" id="ARBA00006706"/>
    </source>
</evidence>
<accession>A0ABR2WR38</accession>
<gene>
    <name evidence="8" type="primary">COQ1_2</name>
    <name evidence="8" type="ORF">K7432_008923</name>
</gene>
<evidence type="ECO:0000256" key="6">
    <source>
        <dbReference type="ARBA" id="ARBA00023229"/>
    </source>
</evidence>
<dbReference type="CDD" id="cd00685">
    <property type="entry name" value="Trans_IPPS_HT"/>
    <property type="match status" value="1"/>
</dbReference>
<dbReference type="EC" id="2.5.1.75" evidence="8"/>
<evidence type="ECO:0000256" key="3">
    <source>
        <dbReference type="ARBA" id="ARBA00022679"/>
    </source>
</evidence>
<dbReference type="PANTHER" id="PTHR12001">
    <property type="entry name" value="GERANYLGERANYL PYROPHOSPHATE SYNTHASE"/>
    <property type="match status" value="1"/>
</dbReference>
<dbReference type="Gene3D" id="1.10.600.10">
    <property type="entry name" value="Farnesyl Diphosphate Synthase"/>
    <property type="match status" value="1"/>
</dbReference>
<dbReference type="PANTHER" id="PTHR12001:SF69">
    <property type="entry name" value="ALL TRANS-POLYPRENYL-DIPHOSPHATE SYNTHASE PDSS1"/>
    <property type="match status" value="1"/>
</dbReference>
<sequence>MVFLSVPRMVTSARVQSVVSVSLRCSSTCLQSVKNYHSASKSPSRPRPVKAQFTGRASNWTQAVMEAEPLAQYEPTVIIDNKHLLGENITQITPNIRGLLNTEDSQLYEVSKYYFEQPGKYIRPLLVLLMSQATSLAPKTDSFKLHETYEIMDTKLTSNNSSWLKNRDDDFYRCIVNSEGCGILPTQRRLSEIVEMIHTSSLVHDDVVDDSPKRRGSSSTNATFGNRSAVLAGDFILARSSIALARLRNPEVTELLAKVMEDLVDGEVKQLKNTKQSDHEKPEMSTFEHYMEKTYLKTASLIANSCKAAAILGGSTAPIAELAYSFGKDLGLAFQLVDDMLDYTTSADEFGKPVGADLKLGLATAPVLFAWEEFPELGQLIKRKFSDPGDIDMAYDLVWRSNGIEQTRKLAESYCQKAINAVKQLPPSQAREAMIQLAHKVVTRTK</sequence>
<evidence type="ECO:0000313" key="8">
    <source>
        <dbReference type="EMBL" id="KAK9763966.1"/>
    </source>
</evidence>
<keyword evidence="5" id="KW-0460">Magnesium</keyword>
<keyword evidence="6" id="KW-0414">Isoprene biosynthesis</keyword>
<comment type="caution">
    <text evidence="8">The sequence shown here is derived from an EMBL/GenBank/DDBJ whole genome shotgun (WGS) entry which is preliminary data.</text>
</comment>
<reference evidence="8 9" key="1">
    <citation type="submission" date="2023-04" db="EMBL/GenBank/DDBJ databases">
        <title>Genome of Basidiobolus ranarum AG-B5.</title>
        <authorList>
            <person name="Stajich J.E."/>
            <person name="Carter-House D."/>
            <person name="Gryganskyi A."/>
        </authorList>
    </citation>
    <scope>NUCLEOTIDE SEQUENCE [LARGE SCALE GENOMIC DNA]</scope>
    <source>
        <strain evidence="8 9">AG-B5</strain>
    </source>
</reference>
<dbReference type="InterPro" id="IPR008949">
    <property type="entry name" value="Isoprenoid_synthase_dom_sf"/>
</dbReference>
<dbReference type="Pfam" id="PF00348">
    <property type="entry name" value="polyprenyl_synt"/>
    <property type="match status" value="1"/>
</dbReference>
<organism evidence="8 9">
    <name type="scientific">Basidiobolus ranarum</name>
    <dbReference type="NCBI Taxonomy" id="34480"/>
    <lineage>
        <taxon>Eukaryota</taxon>
        <taxon>Fungi</taxon>
        <taxon>Fungi incertae sedis</taxon>
        <taxon>Zoopagomycota</taxon>
        <taxon>Entomophthoromycotina</taxon>
        <taxon>Basidiobolomycetes</taxon>
        <taxon>Basidiobolales</taxon>
        <taxon>Basidiobolaceae</taxon>
        <taxon>Basidiobolus</taxon>
    </lineage>
</organism>
<evidence type="ECO:0000313" key="9">
    <source>
        <dbReference type="Proteomes" id="UP001479436"/>
    </source>
</evidence>
<dbReference type="SFLD" id="SFLDS00005">
    <property type="entry name" value="Isoprenoid_Synthase_Type_I"/>
    <property type="match status" value="1"/>
</dbReference>
<proteinExistence type="inferred from homology"/>
<dbReference type="PROSITE" id="PS00723">
    <property type="entry name" value="POLYPRENYL_SYNTHASE_1"/>
    <property type="match status" value="1"/>
</dbReference>
<dbReference type="Proteomes" id="UP001479436">
    <property type="component" value="Unassembled WGS sequence"/>
</dbReference>
<dbReference type="InterPro" id="IPR033749">
    <property type="entry name" value="Polyprenyl_synt_CS"/>
</dbReference>
<keyword evidence="3 7" id="KW-0808">Transferase</keyword>
<comment type="cofactor">
    <cofactor evidence="1">
        <name>Mg(2+)</name>
        <dbReference type="ChEBI" id="CHEBI:18420"/>
    </cofactor>
</comment>
<keyword evidence="4" id="KW-0479">Metal-binding</keyword>
<evidence type="ECO:0000256" key="7">
    <source>
        <dbReference type="RuleBase" id="RU004466"/>
    </source>
</evidence>
<protein>
    <submittedName>
        <fullName evidence="8">Coq1 putative hexaprenyl diphosphate synthase</fullName>
        <ecNumber evidence="8">2.5.1.75</ecNumber>
    </submittedName>
</protein>